<dbReference type="Gene3D" id="3.40.50.80">
    <property type="entry name" value="Nucleotide-binding domain of ferredoxin-NADP reductase (FNR) module"/>
    <property type="match status" value="1"/>
</dbReference>
<evidence type="ECO:0000256" key="2">
    <source>
        <dbReference type="ARBA" id="ARBA00023223"/>
    </source>
</evidence>
<evidence type="ECO:0000313" key="5">
    <source>
        <dbReference type="EMBL" id="MFC4416905.1"/>
    </source>
</evidence>
<evidence type="ECO:0000259" key="4">
    <source>
        <dbReference type="PROSITE" id="PS51384"/>
    </source>
</evidence>
<dbReference type="PANTHER" id="PTHR47354">
    <property type="entry name" value="NADH OXIDOREDUCTASE HCR"/>
    <property type="match status" value="1"/>
</dbReference>
<keyword evidence="2" id="KW-0455">Luminescence</keyword>
<feature type="domain" description="FAD-binding FR-type" evidence="4">
    <location>
        <begin position="3"/>
        <end position="102"/>
    </location>
</feature>
<dbReference type="PROSITE" id="PS51384">
    <property type="entry name" value="FAD_FR"/>
    <property type="match status" value="1"/>
</dbReference>
<dbReference type="Pfam" id="PF00175">
    <property type="entry name" value="NAD_binding_1"/>
    <property type="match status" value="1"/>
</dbReference>
<accession>A0ABV8XFJ2</accession>
<dbReference type="PANTHER" id="PTHR47354:SF7">
    <property type="entry name" value="NAD(P)H-FLAVIN REDUCTASE"/>
    <property type="match status" value="1"/>
</dbReference>
<dbReference type="InterPro" id="IPR001433">
    <property type="entry name" value="OxRdtase_FAD/NAD-bd"/>
</dbReference>
<dbReference type="SUPFAM" id="SSF52343">
    <property type="entry name" value="Ferredoxin reductase-like, C-terminal NADP-linked domain"/>
    <property type="match status" value="1"/>
</dbReference>
<evidence type="ECO:0000256" key="1">
    <source>
        <dbReference type="ARBA" id="ARBA00023002"/>
    </source>
</evidence>
<name>A0ABV8XFJ2_9GAMM</name>
<protein>
    <submittedName>
        <fullName evidence="5">NAD(P)H-flavin reductase</fullName>
    </submittedName>
</protein>
<evidence type="ECO:0000256" key="3">
    <source>
        <dbReference type="ARBA" id="ARBA00038177"/>
    </source>
</evidence>
<reference evidence="6" key="1">
    <citation type="journal article" date="2019" name="Int. J. Syst. Evol. Microbiol.">
        <title>The Global Catalogue of Microorganisms (GCM) 10K type strain sequencing project: providing services to taxonomists for standard genome sequencing and annotation.</title>
        <authorList>
            <consortium name="The Broad Institute Genomics Platform"/>
            <consortium name="The Broad Institute Genome Sequencing Center for Infectious Disease"/>
            <person name="Wu L."/>
            <person name="Ma J."/>
        </authorList>
    </citation>
    <scope>NUCLEOTIDE SEQUENCE [LARGE SCALE GENOMIC DNA]</scope>
    <source>
        <strain evidence="6">CCUG 49679</strain>
    </source>
</reference>
<keyword evidence="1" id="KW-0560">Oxidoreductase</keyword>
<dbReference type="InterPro" id="IPR050415">
    <property type="entry name" value="MRET"/>
</dbReference>
<organism evidence="5 6">
    <name type="scientific">Chromohalobacter beijerinckii</name>
    <dbReference type="NCBI Taxonomy" id="86179"/>
    <lineage>
        <taxon>Bacteria</taxon>
        <taxon>Pseudomonadati</taxon>
        <taxon>Pseudomonadota</taxon>
        <taxon>Gammaproteobacteria</taxon>
        <taxon>Oceanospirillales</taxon>
        <taxon>Halomonadaceae</taxon>
        <taxon>Chromohalobacter</taxon>
    </lineage>
</organism>
<dbReference type="InterPro" id="IPR039261">
    <property type="entry name" value="FNR_nucleotide-bd"/>
</dbReference>
<dbReference type="Gene3D" id="2.40.30.10">
    <property type="entry name" value="Translation factors"/>
    <property type="match status" value="1"/>
</dbReference>
<dbReference type="PRINTS" id="PR00410">
    <property type="entry name" value="PHEHYDRXLASE"/>
</dbReference>
<comment type="caution">
    <text evidence="5">The sequence shown here is derived from an EMBL/GenBank/DDBJ whole genome shotgun (WGS) entry which is preliminary data.</text>
</comment>
<gene>
    <name evidence="5" type="ORF">ACFO0E_10840</name>
</gene>
<keyword evidence="6" id="KW-1185">Reference proteome</keyword>
<dbReference type="CDD" id="cd06189">
    <property type="entry name" value="flavin_oxioreductase"/>
    <property type="match status" value="1"/>
</dbReference>
<dbReference type="RefSeq" id="WP_246941153.1">
    <property type="nucleotide sequence ID" value="NZ_JAKGAK010000006.1"/>
</dbReference>
<dbReference type="SUPFAM" id="SSF63380">
    <property type="entry name" value="Riboflavin synthase domain-like"/>
    <property type="match status" value="1"/>
</dbReference>
<dbReference type="EMBL" id="JBHSEO010000055">
    <property type="protein sequence ID" value="MFC4416905.1"/>
    <property type="molecule type" value="Genomic_DNA"/>
</dbReference>
<comment type="similarity">
    <text evidence="3">Belongs to the Fre/LuxG FAD/NAD(P) flavoprotein oxidoreductase family.</text>
</comment>
<dbReference type="Proteomes" id="UP001596015">
    <property type="component" value="Unassembled WGS sequence"/>
</dbReference>
<dbReference type="Pfam" id="PF00970">
    <property type="entry name" value="FAD_binding_6"/>
    <property type="match status" value="1"/>
</dbReference>
<dbReference type="InterPro" id="IPR017938">
    <property type="entry name" value="Riboflavin_synthase-like_b-brl"/>
</dbReference>
<dbReference type="InterPro" id="IPR008333">
    <property type="entry name" value="Cbr1-like_FAD-bd_dom"/>
</dbReference>
<dbReference type="InterPro" id="IPR017927">
    <property type="entry name" value="FAD-bd_FR_type"/>
</dbReference>
<evidence type="ECO:0000313" key="6">
    <source>
        <dbReference type="Proteomes" id="UP001596015"/>
    </source>
</evidence>
<proteinExistence type="inferred from homology"/>
<sequence length="270" mass="29587">MTPKTLTCHVESVEDLTADVFRVHLAGRREAIAHAPGQYLELKLDEDIWVPFSIANAHVDDGIIELHVQHWPERSNSARLREMLVQAAQLTVRLPNGGCVLDTQSRRPLTLIAAGTGFAQMKAIVEAALANEHPGPIRLWWAVKSPRDLYLESLALEWAATHPHLDVHTVVEDSEPALSAPAGVTRHIGRIDEVLAEYHGDISGDDVYLSGSPGMVYACIDTLAPLGLDPERVFSDVFAYAPRVPLIPLPEEVSEEAPLSPGERRTEGDT</sequence>